<dbReference type="AlphaFoldDB" id="A0AAV7X2W1"/>
<feature type="region of interest" description="Disordered" evidence="1">
    <location>
        <begin position="188"/>
        <end position="211"/>
    </location>
</feature>
<gene>
    <name evidence="3" type="ORF">ONE63_011349</name>
</gene>
<evidence type="ECO:0000259" key="2">
    <source>
        <dbReference type="PROSITE" id="PS51457"/>
    </source>
</evidence>
<organism evidence="3 4">
    <name type="scientific">Megalurothrips usitatus</name>
    <name type="common">bean blossom thrips</name>
    <dbReference type="NCBI Taxonomy" id="439358"/>
    <lineage>
        <taxon>Eukaryota</taxon>
        <taxon>Metazoa</taxon>
        <taxon>Ecdysozoa</taxon>
        <taxon>Arthropoda</taxon>
        <taxon>Hexapoda</taxon>
        <taxon>Insecta</taxon>
        <taxon>Pterygota</taxon>
        <taxon>Neoptera</taxon>
        <taxon>Paraneoptera</taxon>
        <taxon>Thysanoptera</taxon>
        <taxon>Terebrantia</taxon>
        <taxon>Thripoidea</taxon>
        <taxon>Thripidae</taxon>
        <taxon>Megalurothrips</taxon>
    </lineage>
</organism>
<sequence length="266" mass="29705">MLNVSNKMREEIQKKSKSLEESAKNTQDKIDLLRRRNGALQDALTDRALAGPSPKERHRNRAHHQTEKEKDKRSHSHSSDHGGISKKLKSSQQSSHSTPIKSTSPACSPDSSFSAIDFLHDTDLNDVCDRVQKHLQKTEVITPDSKGRINVGCNVKWDVKSFEDIVENNKVNVTKMAQNLAMQTWSKKERVDRSLDGKKRNRFPNTPVKQAATPSKVKAIIGAVKAVMKSLGDQEGPSMAFTLKSCRSAVGHKFSNEAFKSQLDFS</sequence>
<protein>
    <recommendedName>
        <fullName evidence="2">BEN domain-containing protein</fullName>
    </recommendedName>
</protein>
<dbReference type="Proteomes" id="UP001075354">
    <property type="component" value="Unassembled WGS sequence"/>
</dbReference>
<keyword evidence="4" id="KW-1185">Reference proteome</keyword>
<feature type="compositionally biased region" description="Basic and acidic residues" evidence="1">
    <location>
        <begin position="64"/>
        <end position="80"/>
    </location>
</feature>
<dbReference type="EMBL" id="JAPTSV010000786">
    <property type="protein sequence ID" value="KAJ1519108.1"/>
    <property type="molecule type" value="Genomic_DNA"/>
</dbReference>
<feature type="compositionally biased region" description="Basic and acidic residues" evidence="1">
    <location>
        <begin position="188"/>
        <end position="198"/>
    </location>
</feature>
<name>A0AAV7X2W1_9NEOP</name>
<evidence type="ECO:0000313" key="3">
    <source>
        <dbReference type="EMBL" id="KAJ1519108.1"/>
    </source>
</evidence>
<feature type="compositionally biased region" description="Low complexity" evidence="1">
    <location>
        <begin position="90"/>
        <end position="102"/>
    </location>
</feature>
<dbReference type="GO" id="GO:0003677">
    <property type="term" value="F:DNA binding"/>
    <property type="evidence" value="ECO:0007669"/>
    <property type="project" value="InterPro"/>
</dbReference>
<dbReference type="InterPro" id="IPR018379">
    <property type="entry name" value="BEN_domain"/>
</dbReference>
<proteinExistence type="predicted"/>
<dbReference type="PROSITE" id="PS51457">
    <property type="entry name" value="BEN"/>
    <property type="match status" value="1"/>
</dbReference>
<accession>A0AAV7X2W1</accession>
<dbReference type="Gene3D" id="1.10.10.2590">
    <property type="entry name" value="BEN domain"/>
    <property type="match status" value="1"/>
</dbReference>
<evidence type="ECO:0000313" key="4">
    <source>
        <dbReference type="Proteomes" id="UP001075354"/>
    </source>
</evidence>
<reference evidence="3" key="1">
    <citation type="submission" date="2022-12" db="EMBL/GenBank/DDBJ databases">
        <title>Chromosome-level genome assembly of the bean flower thrips Megalurothrips usitatus.</title>
        <authorList>
            <person name="Ma L."/>
            <person name="Liu Q."/>
            <person name="Li H."/>
            <person name="Cai W."/>
        </authorList>
    </citation>
    <scope>NUCLEOTIDE SEQUENCE</scope>
    <source>
        <strain evidence="3">Cailab_2022a</strain>
    </source>
</reference>
<feature type="domain" description="BEN" evidence="2">
    <location>
        <begin position="152"/>
        <end position="261"/>
    </location>
</feature>
<comment type="caution">
    <text evidence="3">The sequence shown here is derived from an EMBL/GenBank/DDBJ whole genome shotgun (WGS) entry which is preliminary data.</text>
</comment>
<feature type="region of interest" description="Disordered" evidence="1">
    <location>
        <begin position="1"/>
        <end position="109"/>
    </location>
</feature>
<evidence type="ECO:0000256" key="1">
    <source>
        <dbReference type="SAM" id="MobiDB-lite"/>
    </source>
</evidence>
<feature type="compositionally biased region" description="Basic and acidic residues" evidence="1">
    <location>
        <begin position="7"/>
        <end position="34"/>
    </location>
</feature>